<sequence>MPSLGGGGDLLSDFHEWNNGKRLCVLPVPRLLLHHKLTSDDTIIYPADSVDLSPLNIVSTPRDEFHRTISRGGGELDWMKAACTQISLDDLSGNALMAFYMTMDWRRFLSGDHDYHLDLLVEASEIGNRFLDVVRYDYCNLAQPETLPGSPGSLMAAQGPFSTAIFYSNDGDHEAYMTAGQTISHHLSTGLGLELHSHGSMTTLPRGDVGQVIRHALRLRSVAMESNSNSTKFISALSVIDFLAAPAGYISHKDMGKVVGLHMASSRQGYDPVLRRFEELTGGKGSGVRTKLVHEGLRLEDILGRADITALFREVDRYICKIIHDLLQFEDAQWRAVEQYREERKYELGLKSDG</sequence>
<evidence type="ECO:0000313" key="1">
    <source>
        <dbReference type="EMBL" id="GHF13880.1"/>
    </source>
</evidence>
<comment type="caution">
    <text evidence="1">The sequence shown here is derived from an EMBL/GenBank/DDBJ whole genome shotgun (WGS) entry which is preliminary data.</text>
</comment>
<accession>A0A919AN31</accession>
<reference evidence="1" key="2">
    <citation type="submission" date="2020-09" db="EMBL/GenBank/DDBJ databases">
        <authorList>
            <person name="Sun Q."/>
            <person name="Kim S."/>
        </authorList>
    </citation>
    <scope>NUCLEOTIDE SEQUENCE</scope>
    <source>
        <strain evidence="1">KCTC 42590</strain>
    </source>
</reference>
<dbReference type="Proteomes" id="UP000630923">
    <property type="component" value="Unassembled WGS sequence"/>
</dbReference>
<gene>
    <name evidence="1" type="ORF">GCM10017044_04960</name>
</gene>
<organism evidence="1 2">
    <name type="scientific">Kordiimonas sediminis</name>
    <dbReference type="NCBI Taxonomy" id="1735581"/>
    <lineage>
        <taxon>Bacteria</taxon>
        <taxon>Pseudomonadati</taxon>
        <taxon>Pseudomonadota</taxon>
        <taxon>Alphaproteobacteria</taxon>
        <taxon>Kordiimonadales</taxon>
        <taxon>Kordiimonadaceae</taxon>
        <taxon>Kordiimonas</taxon>
    </lineage>
</organism>
<reference evidence="1" key="1">
    <citation type="journal article" date="2014" name="Int. J. Syst. Evol. Microbiol.">
        <title>Complete genome sequence of Corynebacterium casei LMG S-19264T (=DSM 44701T), isolated from a smear-ripened cheese.</title>
        <authorList>
            <consortium name="US DOE Joint Genome Institute (JGI-PGF)"/>
            <person name="Walter F."/>
            <person name="Albersmeier A."/>
            <person name="Kalinowski J."/>
            <person name="Ruckert C."/>
        </authorList>
    </citation>
    <scope>NUCLEOTIDE SEQUENCE</scope>
    <source>
        <strain evidence="1">KCTC 42590</strain>
    </source>
</reference>
<evidence type="ECO:0000313" key="2">
    <source>
        <dbReference type="Proteomes" id="UP000630923"/>
    </source>
</evidence>
<keyword evidence="2" id="KW-1185">Reference proteome</keyword>
<dbReference type="AlphaFoldDB" id="A0A919AN31"/>
<protein>
    <submittedName>
        <fullName evidence="1">Uncharacterized protein</fullName>
    </submittedName>
</protein>
<dbReference type="RefSeq" id="WP_191249970.1">
    <property type="nucleotide sequence ID" value="NZ_BNCI01000001.1"/>
</dbReference>
<dbReference type="EMBL" id="BNCI01000001">
    <property type="protein sequence ID" value="GHF13880.1"/>
    <property type="molecule type" value="Genomic_DNA"/>
</dbReference>
<proteinExistence type="predicted"/>
<name>A0A919AN31_9PROT</name>